<gene>
    <name evidence="1" type="ORF">PAECIP111894_05601</name>
</gene>
<comment type="caution">
    <text evidence="1">The sequence shown here is derived from an EMBL/GenBank/DDBJ whole genome shotgun (WGS) entry which is preliminary data.</text>
</comment>
<proteinExistence type="predicted"/>
<evidence type="ECO:0000313" key="1">
    <source>
        <dbReference type="EMBL" id="CAH1059395.1"/>
    </source>
</evidence>
<organism evidence="1 2">
    <name type="scientific">Paenibacillus pseudetheri</name>
    <dbReference type="NCBI Taxonomy" id="2897682"/>
    <lineage>
        <taxon>Bacteria</taxon>
        <taxon>Bacillati</taxon>
        <taxon>Bacillota</taxon>
        <taxon>Bacilli</taxon>
        <taxon>Bacillales</taxon>
        <taxon>Paenibacillaceae</taxon>
        <taxon>Paenibacillus</taxon>
    </lineage>
</organism>
<accession>A0ABN8FMY7</accession>
<keyword evidence="2" id="KW-1185">Reference proteome</keyword>
<evidence type="ECO:0000313" key="2">
    <source>
        <dbReference type="Proteomes" id="UP000838749"/>
    </source>
</evidence>
<protein>
    <submittedName>
        <fullName evidence="1">Uncharacterized protein</fullName>
    </submittedName>
</protein>
<dbReference type="Proteomes" id="UP000838749">
    <property type="component" value="Unassembled WGS sequence"/>
</dbReference>
<dbReference type="EMBL" id="CAKMAB010000055">
    <property type="protein sequence ID" value="CAH1059395.1"/>
    <property type="molecule type" value="Genomic_DNA"/>
</dbReference>
<reference evidence="1" key="1">
    <citation type="submission" date="2021-12" db="EMBL/GenBank/DDBJ databases">
        <authorList>
            <person name="Criscuolo A."/>
        </authorList>
    </citation>
    <scope>NUCLEOTIDE SEQUENCE</scope>
    <source>
        <strain evidence="1">CIP111894</strain>
    </source>
</reference>
<sequence length="76" mass="8414">MLERSPFFISAGFFLLQDANTIYYIVDGKFYNNGIIQSITGDIQIGIGGATTLGISATGNTNLYMIVFQSDPFTWY</sequence>
<name>A0ABN8FMY7_9BACL</name>